<comment type="similarity">
    <text evidence="12">Belongs to the AKAP95 family.</text>
</comment>
<dbReference type="PANTHER" id="PTHR12190:SF1">
    <property type="entry name" value="DBIRD COMPLEX SUBUNIT ZNF326"/>
    <property type="match status" value="1"/>
</dbReference>
<keyword evidence="8" id="KW-0508">mRNA splicing</keyword>
<dbReference type="PROSITE" id="PS51799">
    <property type="entry name" value="ZF_C2H2_AKAP95"/>
    <property type="match status" value="1"/>
</dbReference>
<evidence type="ECO:0000256" key="1">
    <source>
        <dbReference type="ARBA" id="ARBA00004123"/>
    </source>
</evidence>
<accession>A0A8B9I121</accession>
<evidence type="ECO:0000256" key="3">
    <source>
        <dbReference type="ARBA" id="ARBA00022723"/>
    </source>
</evidence>
<evidence type="ECO:0000256" key="8">
    <source>
        <dbReference type="ARBA" id="ARBA00023187"/>
    </source>
</evidence>
<protein>
    <recommendedName>
        <fullName evidence="10">DBIRD complex subunit ZNF326</fullName>
    </recommendedName>
    <alternativeName>
        <fullName evidence="11">Zinc finger protein 326</fullName>
    </alternativeName>
</protein>
<evidence type="ECO:0000313" key="16">
    <source>
        <dbReference type="Proteomes" id="UP000694621"/>
    </source>
</evidence>
<dbReference type="Proteomes" id="UP000694621">
    <property type="component" value="Unplaced"/>
</dbReference>
<evidence type="ECO:0000259" key="14">
    <source>
        <dbReference type="PROSITE" id="PS51799"/>
    </source>
</evidence>
<keyword evidence="5 12" id="KW-0863">Zinc-finger</keyword>
<dbReference type="AlphaFoldDB" id="A0A8B9I121"/>
<comment type="subcellular location">
    <subcellularLocation>
        <location evidence="1">Nucleus</location>
    </subcellularLocation>
</comment>
<feature type="region of interest" description="Disordered" evidence="13">
    <location>
        <begin position="110"/>
        <end position="131"/>
    </location>
</feature>
<evidence type="ECO:0000256" key="9">
    <source>
        <dbReference type="ARBA" id="ARBA00023242"/>
    </source>
</evidence>
<feature type="region of interest" description="Disordered" evidence="13">
    <location>
        <begin position="1"/>
        <end position="22"/>
    </location>
</feature>
<feature type="domain" description="C2H2 AKAP95-type" evidence="14">
    <location>
        <begin position="294"/>
        <end position="316"/>
    </location>
</feature>
<keyword evidence="2" id="KW-0507">mRNA processing</keyword>
<dbReference type="GO" id="GO:0032784">
    <property type="term" value="P:regulation of DNA-templated transcription elongation"/>
    <property type="evidence" value="ECO:0007669"/>
    <property type="project" value="TreeGrafter"/>
</dbReference>
<evidence type="ECO:0000256" key="5">
    <source>
        <dbReference type="ARBA" id="ARBA00022771"/>
    </source>
</evidence>
<feature type="compositionally biased region" description="Basic and acidic residues" evidence="13">
    <location>
        <begin position="253"/>
        <end position="266"/>
    </location>
</feature>
<evidence type="ECO:0000256" key="13">
    <source>
        <dbReference type="SAM" id="MobiDB-lite"/>
    </source>
</evidence>
<keyword evidence="9" id="KW-0539">Nucleus</keyword>
<evidence type="ECO:0000256" key="4">
    <source>
        <dbReference type="ARBA" id="ARBA00022737"/>
    </source>
</evidence>
<evidence type="ECO:0000256" key="6">
    <source>
        <dbReference type="ARBA" id="ARBA00022833"/>
    </source>
</evidence>
<dbReference type="GO" id="GO:0008270">
    <property type="term" value="F:zinc ion binding"/>
    <property type="evidence" value="ECO:0007669"/>
    <property type="project" value="UniProtKB-KW"/>
</dbReference>
<feature type="compositionally biased region" description="Basic and acidic residues" evidence="13">
    <location>
        <begin position="1"/>
        <end position="10"/>
    </location>
</feature>
<keyword evidence="6" id="KW-0862">Zinc</keyword>
<evidence type="ECO:0000313" key="15">
    <source>
        <dbReference type="Ensembl" id="ENSAMXP00005018612.1"/>
    </source>
</evidence>
<sequence length="508" mass="56909">MTSGDSRGRFSEYAPTPLGQESQGLFENFADGGQSLMSAPGSAENCCGWPEFRLFPSDSSESFETDSSGGYGAYESFHLLTPNIGHCNRGYGDVRSGAWTDDMPIGWRMPYRGSSGRSRSPQSDCGGRNNYSSYNDHPAPFSSCTTSHTKPAPIGSCGRARSVYIEHLYGVRGGDTAAECRAKSRGFCGLSGASGIQNSRANAAVPVFRGTKRKMTAPASPGKFGKKPKIVKAVPRKETGAALKFTQHSQESLGKDMSTEDAEDKKFRVREKRRRRREKNHEKYGDKHRLAFTCAFCKFRTFEDKDIEKHFGSTYHRETLDYIRRQAKFDDRVIGFLHDCMVHKFRKTVSALCKLRTVTDKKTNQEIMEGVTEDDYMRKVEVVHCMACGTYVPAFFTSVQQHLSSPIHLKSKVVYKEQLKRESVLTAKAIINNDSVKVRYEKYMKVNSSGTLYGIKCSDRDSMVYLWLCSDLQGEDPFVNDCKEELSSDSSEQDRPDEAEDDKVESGD</sequence>
<dbReference type="InterPro" id="IPR034736">
    <property type="entry name" value="ZF_C2H2_AKAP95"/>
</dbReference>
<dbReference type="GO" id="GO:0003677">
    <property type="term" value="F:DNA binding"/>
    <property type="evidence" value="ECO:0007669"/>
    <property type="project" value="UniProtKB-KW"/>
</dbReference>
<reference evidence="15" key="1">
    <citation type="submission" date="2025-08" db="UniProtKB">
        <authorList>
            <consortium name="Ensembl"/>
        </authorList>
    </citation>
    <scope>IDENTIFICATION</scope>
</reference>
<evidence type="ECO:0000256" key="2">
    <source>
        <dbReference type="ARBA" id="ARBA00022664"/>
    </source>
</evidence>
<keyword evidence="4" id="KW-0677">Repeat</keyword>
<dbReference type="PANTHER" id="PTHR12190">
    <property type="entry name" value="A-KINASE ANCHOR PROTEIN AKAP 8"/>
    <property type="match status" value="1"/>
</dbReference>
<feature type="region of interest" description="Disordered" evidence="13">
    <location>
        <begin position="483"/>
        <end position="508"/>
    </location>
</feature>
<feature type="region of interest" description="Disordered" evidence="13">
    <location>
        <begin position="240"/>
        <end position="282"/>
    </location>
</feature>
<dbReference type="GO" id="GO:0006397">
    <property type="term" value="P:mRNA processing"/>
    <property type="evidence" value="ECO:0007669"/>
    <property type="project" value="UniProtKB-KW"/>
</dbReference>
<proteinExistence type="inferred from homology"/>
<dbReference type="Ensembl" id="ENSAMXT00005020566.1">
    <property type="protein sequence ID" value="ENSAMXP00005018612.1"/>
    <property type="gene ID" value="ENSAMXG00005009661.1"/>
</dbReference>
<feature type="compositionally biased region" description="Basic residues" evidence="13">
    <location>
        <begin position="267"/>
        <end position="278"/>
    </location>
</feature>
<dbReference type="GO" id="GO:0005634">
    <property type="term" value="C:nucleus"/>
    <property type="evidence" value="ECO:0007669"/>
    <property type="project" value="UniProtKB-SubCell"/>
</dbReference>
<name>A0A8B9I121_ASTMX</name>
<evidence type="ECO:0000256" key="7">
    <source>
        <dbReference type="ARBA" id="ARBA00023125"/>
    </source>
</evidence>
<dbReference type="GO" id="GO:0044609">
    <property type="term" value="C:DBIRD complex"/>
    <property type="evidence" value="ECO:0007669"/>
    <property type="project" value="TreeGrafter"/>
</dbReference>
<evidence type="ECO:0000256" key="10">
    <source>
        <dbReference type="ARBA" id="ARBA00040207"/>
    </source>
</evidence>
<dbReference type="Pfam" id="PF04988">
    <property type="entry name" value="AKAP95"/>
    <property type="match status" value="1"/>
</dbReference>
<feature type="compositionally biased region" description="Basic and acidic residues" evidence="13">
    <location>
        <begin position="483"/>
        <end position="496"/>
    </location>
</feature>
<feature type="compositionally biased region" description="Acidic residues" evidence="13">
    <location>
        <begin position="497"/>
        <end position="508"/>
    </location>
</feature>
<organism evidence="15 16">
    <name type="scientific">Astyanax mexicanus</name>
    <name type="common">Blind cave fish</name>
    <name type="synonym">Astyanax fasciatus mexicanus</name>
    <dbReference type="NCBI Taxonomy" id="7994"/>
    <lineage>
        <taxon>Eukaryota</taxon>
        <taxon>Metazoa</taxon>
        <taxon>Chordata</taxon>
        <taxon>Craniata</taxon>
        <taxon>Vertebrata</taxon>
        <taxon>Euteleostomi</taxon>
        <taxon>Actinopterygii</taxon>
        <taxon>Neopterygii</taxon>
        <taxon>Teleostei</taxon>
        <taxon>Ostariophysi</taxon>
        <taxon>Characiformes</taxon>
        <taxon>Characoidei</taxon>
        <taxon>Acestrorhamphidae</taxon>
        <taxon>Acestrorhamphinae</taxon>
        <taxon>Astyanax</taxon>
    </lineage>
</organism>
<dbReference type="InterPro" id="IPR007071">
    <property type="entry name" value="AKAP95"/>
</dbReference>
<evidence type="ECO:0000256" key="11">
    <source>
        <dbReference type="ARBA" id="ARBA00043254"/>
    </source>
</evidence>
<evidence type="ECO:0000256" key="12">
    <source>
        <dbReference type="PROSITE-ProRule" id="PRU01140"/>
    </source>
</evidence>
<keyword evidence="3" id="KW-0479">Metal-binding</keyword>
<keyword evidence="7" id="KW-0238">DNA-binding</keyword>
<dbReference type="GO" id="GO:0008380">
    <property type="term" value="P:RNA splicing"/>
    <property type="evidence" value="ECO:0007669"/>
    <property type="project" value="UniProtKB-KW"/>
</dbReference>